<dbReference type="SFLD" id="SFLDG01135">
    <property type="entry name" value="C1.5.6:_HAD__Beta-PGM__Phospha"/>
    <property type="match status" value="1"/>
</dbReference>
<keyword evidence="2" id="KW-1185">Reference proteome</keyword>
<name>A0A0S7BCJ4_9CHLR</name>
<organism evidence="1">
    <name type="scientific">Longilinea arvoryzae</name>
    <dbReference type="NCBI Taxonomy" id="360412"/>
    <lineage>
        <taxon>Bacteria</taxon>
        <taxon>Bacillati</taxon>
        <taxon>Chloroflexota</taxon>
        <taxon>Anaerolineae</taxon>
        <taxon>Anaerolineales</taxon>
        <taxon>Anaerolineaceae</taxon>
        <taxon>Longilinea</taxon>
    </lineage>
</organism>
<dbReference type="InterPro" id="IPR006439">
    <property type="entry name" value="HAD-SF_hydro_IA"/>
</dbReference>
<dbReference type="AlphaFoldDB" id="A0A0S7BCJ4"/>
<accession>A0A0S7BCJ4</accession>
<reference evidence="1" key="1">
    <citation type="submission" date="2015-07" db="EMBL/GenBank/DDBJ databases">
        <title>Draft Genome Sequences of Anaerolinea thermolimosa IMO-1, Bellilinea caldifistulae GOMI-1, Leptolinea tardivitalis YMTK-2, Levilinea saccharolytica KIBI-1,Longilinea arvoryzae KOME-1, Previously Described as Members of the Anaerolineaceae (Chloroflexi).</title>
        <authorList>
            <person name="Sekiguchi Y."/>
            <person name="Ohashi A."/>
            <person name="Matsuura N."/>
            <person name="Tourlousse M.D."/>
        </authorList>
    </citation>
    <scope>NUCLEOTIDE SEQUENCE [LARGE SCALE GENOMIC DNA]</scope>
    <source>
        <strain evidence="1">KOME-1</strain>
    </source>
</reference>
<gene>
    <name evidence="1" type="ORF">LARV_00661</name>
</gene>
<dbReference type="Pfam" id="PF13419">
    <property type="entry name" value="HAD_2"/>
    <property type="match status" value="1"/>
</dbReference>
<dbReference type="InterPro" id="IPR023198">
    <property type="entry name" value="PGP-like_dom2"/>
</dbReference>
<dbReference type="EMBL" id="DF967972">
    <property type="protein sequence ID" value="GAP12921.1"/>
    <property type="molecule type" value="Genomic_DNA"/>
</dbReference>
<proteinExistence type="predicted"/>
<dbReference type="GO" id="GO:0008967">
    <property type="term" value="F:phosphoglycolate phosphatase activity"/>
    <property type="evidence" value="ECO:0007669"/>
    <property type="project" value="TreeGrafter"/>
</dbReference>
<dbReference type="SFLD" id="SFLDS00003">
    <property type="entry name" value="Haloacid_Dehalogenase"/>
    <property type="match status" value="1"/>
</dbReference>
<dbReference type="PANTHER" id="PTHR43434:SF1">
    <property type="entry name" value="PHOSPHOGLYCOLATE PHOSPHATASE"/>
    <property type="match status" value="1"/>
</dbReference>
<dbReference type="InterPro" id="IPR023214">
    <property type="entry name" value="HAD_sf"/>
</dbReference>
<dbReference type="Proteomes" id="UP000055060">
    <property type="component" value="Unassembled WGS sequence"/>
</dbReference>
<dbReference type="STRING" id="360412.LARV_00661"/>
<dbReference type="SFLD" id="SFLDG01129">
    <property type="entry name" value="C1.5:_HAD__Beta-PGM__Phosphata"/>
    <property type="match status" value="1"/>
</dbReference>
<dbReference type="NCBIfam" id="TIGR01509">
    <property type="entry name" value="HAD-SF-IA-v3"/>
    <property type="match status" value="1"/>
</dbReference>
<dbReference type="InterPro" id="IPR036412">
    <property type="entry name" value="HAD-like_sf"/>
</dbReference>
<dbReference type="NCBIfam" id="TIGR01549">
    <property type="entry name" value="HAD-SF-IA-v1"/>
    <property type="match status" value="1"/>
</dbReference>
<sequence>MSPNHSLKTILFDLDGTLINSLSAYVLSFQENIREYTGREISTAELKSRIGVPSPLILAQYAPEDQIPAMVERHNELMRVHSDHIIFYPGAREALRQLRGAGYRIGVVTSQIAGELETSRAALDVEDLVEVWVNSDMVAHPKPAADPILLALERLGEQPETTLMIGDSVNDVRAGQAAGTRTAAVTWGYGRPAALQACSPDLMLTQPGELAQIPEQAQALFAA</sequence>
<dbReference type="GO" id="GO:0006281">
    <property type="term" value="P:DNA repair"/>
    <property type="evidence" value="ECO:0007669"/>
    <property type="project" value="TreeGrafter"/>
</dbReference>
<protein>
    <submittedName>
        <fullName evidence="1">Haloacid dehalogenase superfamily, subfamily IA, variant 3</fullName>
    </submittedName>
</protein>
<dbReference type="PANTHER" id="PTHR43434">
    <property type="entry name" value="PHOSPHOGLYCOLATE PHOSPHATASE"/>
    <property type="match status" value="1"/>
</dbReference>
<dbReference type="Gene3D" id="3.40.50.1000">
    <property type="entry name" value="HAD superfamily/HAD-like"/>
    <property type="match status" value="1"/>
</dbReference>
<dbReference type="RefSeq" id="WP_075072302.1">
    <property type="nucleotide sequence ID" value="NZ_DF967972.1"/>
</dbReference>
<dbReference type="InterPro" id="IPR041492">
    <property type="entry name" value="HAD_2"/>
</dbReference>
<dbReference type="SUPFAM" id="SSF56784">
    <property type="entry name" value="HAD-like"/>
    <property type="match status" value="1"/>
</dbReference>
<dbReference type="Gene3D" id="1.10.150.240">
    <property type="entry name" value="Putative phosphatase, domain 2"/>
    <property type="match status" value="1"/>
</dbReference>
<dbReference type="OrthoDB" id="9792518at2"/>
<dbReference type="InterPro" id="IPR050155">
    <property type="entry name" value="HAD-like_hydrolase_sf"/>
</dbReference>
<dbReference type="GO" id="GO:0005829">
    <property type="term" value="C:cytosol"/>
    <property type="evidence" value="ECO:0007669"/>
    <property type="project" value="TreeGrafter"/>
</dbReference>
<evidence type="ECO:0000313" key="1">
    <source>
        <dbReference type="EMBL" id="GAP12921.1"/>
    </source>
</evidence>
<evidence type="ECO:0000313" key="2">
    <source>
        <dbReference type="Proteomes" id="UP000055060"/>
    </source>
</evidence>